<dbReference type="RefSeq" id="WP_092667172.1">
    <property type="nucleotide sequence ID" value="NZ_LT629734.1"/>
</dbReference>
<proteinExistence type="inferred from homology"/>
<dbReference type="Gene3D" id="3.40.50.720">
    <property type="entry name" value="NAD(P)-binding Rossmann-like Domain"/>
    <property type="match status" value="2"/>
</dbReference>
<feature type="active site" description="Proton donor/acceptor" evidence="9">
    <location>
        <position position="269"/>
    </location>
</feature>
<dbReference type="GO" id="GO:0000166">
    <property type="term" value="F:nucleotide binding"/>
    <property type="evidence" value="ECO:0007669"/>
    <property type="project" value="UniProtKB-KW"/>
</dbReference>
<gene>
    <name evidence="14" type="ORF">SAMN04489719_2348</name>
</gene>
<keyword evidence="15" id="KW-1185">Reference proteome</keyword>
<sequence length="370" mass="37713">MLIGVPREIKTDEARVALTATGATELVAHGHDVVVETGAGAGSGIPDAAYEAAGARIVGSAAEAWAAQLVLKVKEPIEPELGFLRDDLTLFAYLHLAAAPELARALIDRGTTAIAYETVRAPDGSLPMLAPMSEVAGRLSVVQGARLLTAPAGGAGLLLGGVPGTRAGHTVVLGGGVAGTAAVEMAVGLGSRVTVLDVSLPRLRQFDTIYGGRVQTLHSNRVTVDEAVRDADLVIGSVLIPGAKAPKLVSNETVAAMRPGSVLVDIAIDQGGCFADSRPTTHRDPTFRVHETLFACVANLPGAVPRTATEALTNATLHATLRLADLGWRDALRADAGLAEGLNTTGGQVANAAVASALEAQAAPLASLLE</sequence>
<feature type="domain" description="Alanine dehydrogenase/pyridine nucleotide transhydrogenase NAD(H)-binding" evidence="12">
    <location>
        <begin position="148"/>
        <end position="296"/>
    </location>
</feature>
<feature type="domain" description="Alanine dehydrogenase/pyridine nucleotide transhydrogenase N-terminal" evidence="13">
    <location>
        <begin position="4"/>
        <end position="136"/>
    </location>
</feature>
<evidence type="ECO:0000256" key="1">
    <source>
        <dbReference type="ARBA" id="ARBA00005206"/>
    </source>
</evidence>
<evidence type="ECO:0000256" key="6">
    <source>
        <dbReference type="ARBA" id="ARBA00065528"/>
    </source>
</evidence>
<dbReference type="STRING" id="684552.SAMN04489719_2348"/>
<evidence type="ECO:0000256" key="9">
    <source>
        <dbReference type="PIRSR" id="PIRSR000183-1"/>
    </source>
</evidence>
<comment type="function">
    <text evidence="8">Catalyzes the reversible reductive amination of pyruvate to L-alanine.</text>
</comment>
<feature type="binding site" evidence="11">
    <location>
        <position position="133"/>
    </location>
    <ligand>
        <name>NAD(+)</name>
        <dbReference type="ChEBI" id="CHEBI:57540"/>
    </ligand>
</feature>
<dbReference type="GO" id="GO:0000286">
    <property type="term" value="F:alanine dehydrogenase activity"/>
    <property type="evidence" value="ECO:0007669"/>
    <property type="project" value="UniProtKB-UniRule"/>
</dbReference>
<evidence type="ECO:0000256" key="2">
    <source>
        <dbReference type="ARBA" id="ARBA00005689"/>
    </source>
</evidence>
<dbReference type="GO" id="GO:0005886">
    <property type="term" value="C:plasma membrane"/>
    <property type="evidence" value="ECO:0007669"/>
    <property type="project" value="TreeGrafter"/>
</dbReference>
<feature type="binding site" evidence="10">
    <location>
        <position position="74"/>
    </location>
    <ligand>
        <name>substrate</name>
    </ligand>
</feature>
<dbReference type="GO" id="GO:0042853">
    <property type="term" value="P:L-alanine catabolic process"/>
    <property type="evidence" value="ECO:0007669"/>
    <property type="project" value="UniProtKB-UniPathway"/>
</dbReference>
<dbReference type="InterPro" id="IPR007698">
    <property type="entry name" value="AlaDH/PNT_NAD(H)-bd"/>
</dbReference>
<keyword evidence="5 8" id="KW-0520">NAD</keyword>
<evidence type="ECO:0000256" key="10">
    <source>
        <dbReference type="PIRSR" id="PIRSR000183-2"/>
    </source>
</evidence>
<dbReference type="PANTHER" id="PTHR42795">
    <property type="entry name" value="ALANINE DEHYDROGENASE"/>
    <property type="match status" value="1"/>
</dbReference>
<feature type="binding site" evidence="11">
    <location>
        <position position="197"/>
    </location>
    <ligand>
        <name>NAD(+)</name>
        <dbReference type="ChEBI" id="CHEBI:57540"/>
    </ligand>
</feature>
<evidence type="ECO:0000256" key="5">
    <source>
        <dbReference type="ARBA" id="ARBA00023027"/>
    </source>
</evidence>
<evidence type="ECO:0000313" key="15">
    <source>
        <dbReference type="Proteomes" id="UP000199649"/>
    </source>
</evidence>
<dbReference type="InterPro" id="IPR008141">
    <property type="entry name" value="Ala_DH"/>
</dbReference>
<evidence type="ECO:0000256" key="7">
    <source>
        <dbReference type="ARBA" id="ARBA00072341"/>
    </source>
</evidence>
<dbReference type="Pfam" id="PF05222">
    <property type="entry name" value="AlaDh_PNT_N"/>
    <property type="match status" value="1"/>
</dbReference>
<feature type="binding site" evidence="10">
    <location>
        <position position="15"/>
    </location>
    <ligand>
        <name>substrate</name>
    </ligand>
</feature>
<dbReference type="SMART" id="SM01002">
    <property type="entry name" value="AlaDh_PNT_C"/>
    <property type="match status" value="1"/>
</dbReference>
<dbReference type="CDD" id="cd05305">
    <property type="entry name" value="L-AlaDH"/>
    <property type="match status" value="1"/>
</dbReference>
<comment type="similarity">
    <text evidence="2 8">Belongs to the AlaDH/PNT family.</text>
</comment>
<dbReference type="UniPathway" id="UPA00527">
    <property type="reaction ID" value="UER00585"/>
</dbReference>
<keyword evidence="4 8" id="KW-0560">Oxidoreductase</keyword>
<keyword evidence="11" id="KW-0547">Nucleotide-binding</keyword>
<dbReference type="SUPFAM" id="SSF52283">
    <property type="entry name" value="Formate/glycerate dehydrogenase catalytic domain-like"/>
    <property type="match status" value="1"/>
</dbReference>
<name>A0A1H1SCB3_9MICO</name>
<dbReference type="SUPFAM" id="SSF51735">
    <property type="entry name" value="NAD(P)-binding Rossmann-fold domains"/>
    <property type="match status" value="1"/>
</dbReference>
<dbReference type="EC" id="1.4.1.1" evidence="3 8"/>
<feature type="binding site" evidence="11">
    <location>
        <position position="278"/>
    </location>
    <ligand>
        <name>NAD(+)</name>
        <dbReference type="ChEBI" id="CHEBI:57540"/>
    </ligand>
</feature>
<evidence type="ECO:0000259" key="12">
    <source>
        <dbReference type="SMART" id="SM01002"/>
    </source>
</evidence>
<comment type="subunit">
    <text evidence="6">Homohexamer. Trimer of dimers.</text>
</comment>
<comment type="catalytic activity">
    <reaction evidence="8">
        <text>L-alanine + NAD(+) + H2O = pyruvate + NH4(+) + NADH + H(+)</text>
        <dbReference type="Rhea" id="RHEA:18405"/>
        <dbReference type="ChEBI" id="CHEBI:15361"/>
        <dbReference type="ChEBI" id="CHEBI:15377"/>
        <dbReference type="ChEBI" id="CHEBI:15378"/>
        <dbReference type="ChEBI" id="CHEBI:28938"/>
        <dbReference type="ChEBI" id="CHEBI:57540"/>
        <dbReference type="ChEBI" id="CHEBI:57945"/>
        <dbReference type="ChEBI" id="CHEBI:57972"/>
        <dbReference type="EC" id="1.4.1.1"/>
    </reaction>
</comment>
<dbReference type="Pfam" id="PF01262">
    <property type="entry name" value="AlaDh_PNT_C"/>
    <property type="match status" value="1"/>
</dbReference>
<feature type="binding site" evidence="11">
    <location>
        <begin position="238"/>
        <end position="239"/>
    </location>
    <ligand>
        <name>NAD(+)</name>
        <dbReference type="ChEBI" id="CHEBI:57540"/>
    </ligand>
</feature>
<evidence type="ECO:0000313" key="14">
    <source>
        <dbReference type="EMBL" id="SDS44989.1"/>
    </source>
</evidence>
<evidence type="ECO:0000256" key="8">
    <source>
        <dbReference type="PIRNR" id="PIRNR000183"/>
    </source>
</evidence>
<dbReference type="PANTHER" id="PTHR42795:SF1">
    <property type="entry name" value="ALANINE DEHYDROGENASE"/>
    <property type="match status" value="1"/>
</dbReference>
<evidence type="ECO:0000256" key="4">
    <source>
        <dbReference type="ARBA" id="ARBA00023002"/>
    </source>
</evidence>
<dbReference type="PIRSF" id="PIRSF000183">
    <property type="entry name" value="Alanine_dh"/>
    <property type="match status" value="1"/>
</dbReference>
<comment type="pathway">
    <text evidence="1 8">Amino-acid degradation; L-alanine degradation via dehydrogenase pathway; NH(3) and pyruvate from L-alanine: step 1/1.</text>
</comment>
<feature type="binding site" evidence="11">
    <location>
        <begin position="266"/>
        <end position="269"/>
    </location>
    <ligand>
        <name>NAD(+)</name>
        <dbReference type="ChEBI" id="CHEBI:57540"/>
    </ligand>
</feature>
<dbReference type="Proteomes" id="UP000199649">
    <property type="component" value="Chromosome I"/>
</dbReference>
<dbReference type="EMBL" id="LT629734">
    <property type="protein sequence ID" value="SDS44989.1"/>
    <property type="molecule type" value="Genomic_DNA"/>
</dbReference>
<feature type="active site" description="Proton donor/acceptor" evidence="9">
    <location>
        <position position="95"/>
    </location>
</feature>
<accession>A0A1H1SCB3</accession>
<evidence type="ECO:0000256" key="11">
    <source>
        <dbReference type="PIRSR" id="PIRSR000183-3"/>
    </source>
</evidence>
<evidence type="ECO:0000256" key="3">
    <source>
        <dbReference type="ARBA" id="ARBA00012897"/>
    </source>
</evidence>
<protein>
    <recommendedName>
        <fullName evidence="7 8">Alanine dehydrogenase</fullName>
        <ecNumber evidence="3 8">1.4.1.1</ecNumber>
    </recommendedName>
</protein>
<evidence type="ECO:0000259" key="13">
    <source>
        <dbReference type="SMART" id="SM01003"/>
    </source>
</evidence>
<organism evidence="14 15">
    <name type="scientific">Agrococcus carbonis</name>
    <dbReference type="NCBI Taxonomy" id="684552"/>
    <lineage>
        <taxon>Bacteria</taxon>
        <taxon>Bacillati</taxon>
        <taxon>Actinomycetota</taxon>
        <taxon>Actinomycetes</taxon>
        <taxon>Micrococcales</taxon>
        <taxon>Microbacteriaceae</taxon>
        <taxon>Agrococcus</taxon>
    </lineage>
</organism>
<dbReference type="OrthoDB" id="9804592at2"/>
<dbReference type="SMART" id="SM01003">
    <property type="entry name" value="AlaDh_PNT_N"/>
    <property type="match status" value="1"/>
</dbReference>
<dbReference type="NCBIfam" id="TIGR00518">
    <property type="entry name" value="alaDH"/>
    <property type="match status" value="1"/>
</dbReference>
<dbReference type="InterPro" id="IPR007886">
    <property type="entry name" value="AlaDH/PNT_N"/>
</dbReference>
<dbReference type="FunFam" id="3.40.50.720:FF:000049">
    <property type="entry name" value="Alanine dehydrogenase"/>
    <property type="match status" value="1"/>
</dbReference>
<dbReference type="InterPro" id="IPR036291">
    <property type="entry name" value="NAD(P)-bd_dom_sf"/>
</dbReference>
<dbReference type="AlphaFoldDB" id="A0A1H1SCB3"/>
<feature type="binding site" evidence="11">
    <location>
        <position position="219"/>
    </location>
    <ligand>
        <name>NAD(+)</name>
        <dbReference type="ChEBI" id="CHEBI:57540"/>
    </ligand>
</feature>
<feature type="binding site" evidence="11">
    <location>
        <position position="202"/>
    </location>
    <ligand>
        <name>NAD(+)</name>
        <dbReference type="ChEBI" id="CHEBI:57540"/>
    </ligand>
</feature>
<reference evidence="15" key="1">
    <citation type="submission" date="2016-10" db="EMBL/GenBank/DDBJ databases">
        <authorList>
            <person name="Varghese N."/>
            <person name="Submissions S."/>
        </authorList>
    </citation>
    <scope>NUCLEOTIDE SEQUENCE [LARGE SCALE GENOMIC DNA]</scope>
    <source>
        <strain evidence="15">DSM 22965</strain>
    </source>
</reference>